<dbReference type="EMBL" id="LR797101">
    <property type="protein sequence ID" value="CAB4187129.1"/>
    <property type="molecule type" value="Genomic_DNA"/>
</dbReference>
<dbReference type="EMBL" id="LR796485">
    <property type="protein sequence ID" value="CAB4147702.1"/>
    <property type="molecule type" value="Genomic_DNA"/>
</dbReference>
<sequence length="512" mass="55956">MRVALKTGAYVSRSVIASCQRSLNLYAEQNPEDAPVPFTYYPTPGLRALSSPPAAGRGRGVYRGSDGRLYVVVGQTLYRVASDWSWTSLGSLYDALTTPVSMSDNQTTLVAVDGTGNGYTVNLNTGVFGTISDPAFYGSPRVDFVDTFFVFAKPGTGQFYISDSNAVTFDSLYFAAKIGASDLLATTAVVHREIWLIGQRTTEVWINSGAPAFPYEIMNGAFIQSGCAAVYSVGQIGDALFWLSEDAQGGRLVLKGQGYQAQRVSTHAIETAIAGYSTVSDAVAYTYQQEGHQFYVLTFPTADKTWCLDITTGQWHERAWLDDEGREHRHRGAAAAYCYGENVVQDWETGQLYAFDLDVYTDNGAPILRRRGFPHMGNNGGRVYYRQFMADLEVGRDDNSTLIGLPEKALAPDVVADTALGVDSIPVFLGIDDGALGIEPSKIYLRYSDTRGESWSDPIADDFGATGNFYKSIQFQRLGMARDRVFELFWSSPVRTALNGAFVQAMGEGVAR</sequence>
<accession>A0A6J5QR07</accession>
<proteinExistence type="predicted"/>
<evidence type="ECO:0000313" key="2">
    <source>
        <dbReference type="EMBL" id="CAB4177926.1"/>
    </source>
</evidence>
<name>A0A6J5QR07_9CAUD</name>
<evidence type="ECO:0000313" key="3">
    <source>
        <dbReference type="EMBL" id="CAB4187129.1"/>
    </source>
</evidence>
<reference evidence="3" key="1">
    <citation type="submission" date="2020-05" db="EMBL/GenBank/DDBJ databases">
        <authorList>
            <person name="Chiriac C."/>
            <person name="Salcher M."/>
            <person name="Ghai R."/>
            <person name="Kavagutti S V."/>
        </authorList>
    </citation>
    <scope>NUCLEOTIDE SEQUENCE</scope>
</reference>
<protein>
    <submittedName>
        <fullName evidence="3">Bacteriophage P22, Gp10, DNA-stabilising</fullName>
    </submittedName>
</protein>
<organism evidence="3">
    <name type="scientific">uncultured Caudovirales phage</name>
    <dbReference type="NCBI Taxonomy" id="2100421"/>
    <lineage>
        <taxon>Viruses</taxon>
        <taxon>Duplodnaviria</taxon>
        <taxon>Heunggongvirae</taxon>
        <taxon>Uroviricota</taxon>
        <taxon>Caudoviricetes</taxon>
        <taxon>Peduoviridae</taxon>
        <taxon>Maltschvirus</taxon>
        <taxon>Maltschvirus maltsch</taxon>
    </lineage>
</organism>
<evidence type="ECO:0000313" key="1">
    <source>
        <dbReference type="EMBL" id="CAB4147702.1"/>
    </source>
</evidence>
<gene>
    <name evidence="2" type="ORF">UFOVP1011_10</name>
    <name evidence="3" type="ORF">UFOVP1162_54</name>
    <name evidence="1" type="ORF">UFOVP504_40</name>
</gene>
<dbReference type="EMBL" id="LR796959">
    <property type="protein sequence ID" value="CAB4177926.1"/>
    <property type="molecule type" value="Genomic_DNA"/>
</dbReference>